<evidence type="ECO:0000313" key="5">
    <source>
        <dbReference type="Proteomes" id="UP000000305"/>
    </source>
</evidence>
<dbReference type="GO" id="GO:0008061">
    <property type="term" value="F:chitin binding"/>
    <property type="evidence" value="ECO:0007669"/>
    <property type="project" value="InterPro"/>
</dbReference>
<feature type="region of interest" description="Disordered" evidence="1">
    <location>
        <begin position="353"/>
        <end position="436"/>
    </location>
</feature>
<dbReference type="GO" id="GO:0005576">
    <property type="term" value="C:extracellular region"/>
    <property type="evidence" value="ECO:0007669"/>
    <property type="project" value="InterPro"/>
</dbReference>
<dbReference type="PANTHER" id="PTHR22933">
    <property type="entry name" value="FI18007P1-RELATED"/>
    <property type="match status" value="1"/>
</dbReference>
<feature type="compositionally biased region" description="Basic and acidic residues" evidence="1">
    <location>
        <begin position="151"/>
        <end position="170"/>
    </location>
</feature>
<dbReference type="HOGENOM" id="CLU_628918_0_0_1"/>
<dbReference type="STRING" id="6669.E9HF51"/>
<dbReference type="AlphaFoldDB" id="E9HF51"/>
<dbReference type="eggNOG" id="ENOG502RZRF">
    <property type="taxonomic scope" value="Eukaryota"/>
</dbReference>
<feature type="domain" description="Chitin-binding type-2" evidence="3">
    <location>
        <begin position="239"/>
        <end position="297"/>
    </location>
</feature>
<keyword evidence="5" id="KW-1185">Reference proteome</keyword>
<evidence type="ECO:0000256" key="1">
    <source>
        <dbReference type="SAM" id="MobiDB-lite"/>
    </source>
</evidence>
<reference evidence="4 5" key="1">
    <citation type="journal article" date="2011" name="Science">
        <title>The ecoresponsive genome of Daphnia pulex.</title>
        <authorList>
            <person name="Colbourne J.K."/>
            <person name="Pfrender M.E."/>
            <person name="Gilbert D."/>
            <person name="Thomas W.K."/>
            <person name="Tucker A."/>
            <person name="Oakley T.H."/>
            <person name="Tokishita S."/>
            <person name="Aerts A."/>
            <person name="Arnold G.J."/>
            <person name="Basu M.K."/>
            <person name="Bauer D.J."/>
            <person name="Caceres C.E."/>
            <person name="Carmel L."/>
            <person name="Casola C."/>
            <person name="Choi J.H."/>
            <person name="Detter J.C."/>
            <person name="Dong Q."/>
            <person name="Dusheyko S."/>
            <person name="Eads B.D."/>
            <person name="Frohlich T."/>
            <person name="Geiler-Samerotte K.A."/>
            <person name="Gerlach D."/>
            <person name="Hatcher P."/>
            <person name="Jogdeo S."/>
            <person name="Krijgsveld J."/>
            <person name="Kriventseva E.V."/>
            <person name="Kultz D."/>
            <person name="Laforsch C."/>
            <person name="Lindquist E."/>
            <person name="Lopez J."/>
            <person name="Manak J.R."/>
            <person name="Muller J."/>
            <person name="Pangilinan J."/>
            <person name="Patwardhan R.P."/>
            <person name="Pitluck S."/>
            <person name="Pritham E.J."/>
            <person name="Rechtsteiner A."/>
            <person name="Rho M."/>
            <person name="Rogozin I.B."/>
            <person name="Sakarya O."/>
            <person name="Salamov A."/>
            <person name="Schaack S."/>
            <person name="Shapiro H."/>
            <person name="Shiga Y."/>
            <person name="Skalitzky C."/>
            <person name="Smith Z."/>
            <person name="Souvorov A."/>
            <person name="Sung W."/>
            <person name="Tang Z."/>
            <person name="Tsuchiya D."/>
            <person name="Tu H."/>
            <person name="Vos H."/>
            <person name="Wang M."/>
            <person name="Wolf Y.I."/>
            <person name="Yamagata H."/>
            <person name="Yamada T."/>
            <person name="Ye Y."/>
            <person name="Shaw J.R."/>
            <person name="Andrews J."/>
            <person name="Crease T.J."/>
            <person name="Tang H."/>
            <person name="Lucas S.M."/>
            <person name="Robertson H.M."/>
            <person name="Bork P."/>
            <person name="Koonin E.V."/>
            <person name="Zdobnov E.M."/>
            <person name="Grigoriev I.V."/>
            <person name="Lynch M."/>
            <person name="Boore J.L."/>
        </authorList>
    </citation>
    <scope>NUCLEOTIDE SEQUENCE [LARGE SCALE GENOMIC DNA]</scope>
</reference>
<feature type="compositionally biased region" description="Low complexity" evidence="1">
    <location>
        <begin position="53"/>
        <end position="66"/>
    </location>
</feature>
<feature type="compositionally biased region" description="Pro residues" evidence="1">
    <location>
        <begin position="136"/>
        <end position="146"/>
    </location>
</feature>
<evidence type="ECO:0000313" key="4">
    <source>
        <dbReference type="EMBL" id="EFX69633.1"/>
    </source>
</evidence>
<name>E9HF51_DAPPU</name>
<keyword evidence="2" id="KW-0732">Signal</keyword>
<dbReference type="EMBL" id="GL732633">
    <property type="protein sequence ID" value="EFX69633.1"/>
    <property type="molecule type" value="Genomic_DNA"/>
</dbReference>
<feature type="compositionally biased region" description="Basic and acidic residues" evidence="1">
    <location>
        <begin position="370"/>
        <end position="393"/>
    </location>
</feature>
<dbReference type="PROSITE" id="PS50940">
    <property type="entry name" value="CHIT_BIND_II"/>
    <property type="match status" value="1"/>
</dbReference>
<dbReference type="InParanoid" id="E9HF51"/>
<sequence length="436" mass="49777">MKLSLVSALFVATAVLSVSAERNERQLFSSSRFSSSGLVFPGPPATQAHPPKQQLQQRAGIQQRQAELPPGAGNQQASEKSDASGFVPSSRQALPQAQRFQQGPNFANRPGNGPRPPFVPGSQQREFPEEFVPRAPVRPQPQPQPQPQQRENPEKPIRIRPRPQQDERAEPSIPQPTQQRRPNYPSDYKPQGRPQQNNGLDDERRRPQPNQAAEAEDELLDEEEEVKPDKLQLLLQKTDFSCAERKDGYYADEAVECEIFHYCQDRTRHSWLCPAGASFHQVHLICMPVAKDNICKKSSQFHFVNDYLYQPMQDEDGNNSTLYADRYYPDGYLPGDDMADVVEPEKPNLQYNNRRQQAPAQNNRSQQRYNPDRPHRERVPINENRRQGIEPRRPAFQAPSADEDSAYNKSRGEDSPNRRVASRPQMEAAEDEEEEQ</sequence>
<dbReference type="KEGG" id="dpx:DAPPUDRAFT_328924"/>
<evidence type="ECO:0000256" key="2">
    <source>
        <dbReference type="SAM" id="SignalP"/>
    </source>
</evidence>
<dbReference type="SUPFAM" id="SSF57625">
    <property type="entry name" value="Invertebrate chitin-binding proteins"/>
    <property type="match status" value="1"/>
</dbReference>
<feature type="signal peptide" evidence="2">
    <location>
        <begin position="1"/>
        <end position="20"/>
    </location>
</feature>
<dbReference type="PANTHER" id="PTHR22933:SF31">
    <property type="entry name" value="FI18007P1"/>
    <property type="match status" value="1"/>
</dbReference>
<feature type="compositionally biased region" description="Acidic residues" evidence="1">
    <location>
        <begin position="214"/>
        <end position="226"/>
    </location>
</feature>
<accession>E9HF51</accession>
<feature type="compositionally biased region" description="Low complexity" evidence="1">
    <location>
        <begin position="353"/>
        <end position="368"/>
    </location>
</feature>
<dbReference type="InterPro" id="IPR052976">
    <property type="entry name" value="Scoloptoxin-like"/>
</dbReference>
<protein>
    <recommendedName>
        <fullName evidence="3">Chitin-binding type-2 domain-containing protein</fullName>
    </recommendedName>
</protein>
<gene>
    <name evidence="4" type="ORF">DAPPUDRAFT_328924</name>
</gene>
<proteinExistence type="predicted"/>
<feature type="compositionally biased region" description="Polar residues" evidence="1">
    <location>
        <begin position="87"/>
        <end position="105"/>
    </location>
</feature>
<feature type="region of interest" description="Disordered" evidence="1">
    <location>
        <begin position="31"/>
        <end position="226"/>
    </location>
</feature>
<evidence type="ECO:0000259" key="3">
    <source>
        <dbReference type="PROSITE" id="PS50940"/>
    </source>
</evidence>
<dbReference type="OMA" id="ECEIFHY"/>
<dbReference type="InterPro" id="IPR002557">
    <property type="entry name" value="Chitin-bd_dom"/>
</dbReference>
<feature type="chain" id="PRO_5003238089" description="Chitin-binding type-2 domain-containing protein" evidence="2">
    <location>
        <begin position="21"/>
        <end position="436"/>
    </location>
</feature>
<dbReference type="Pfam" id="PF01607">
    <property type="entry name" value="CBM_14"/>
    <property type="match status" value="1"/>
</dbReference>
<organism evidence="4 5">
    <name type="scientific">Daphnia pulex</name>
    <name type="common">Water flea</name>
    <dbReference type="NCBI Taxonomy" id="6669"/>
    <lineage>
        <taxon>Eukaryota</taxon>
        <taxon>Metazoa</taxon>
        <taxon>Ecdysozoa</taxon>
        <taxon>Arthropoda</taxon>
        <taxon>Crustacea</taxon>
        <taxon>Branchiopoda</taxon>
        <taxon>Diplostraca</taxon>
        <taxon>Cladocera</taxon>
        <taxon>Anomopoda</taxon>
        <taxon>Daphniidae</taxon>
        <taxon>Daphnia</taxon>
    </lineage>
</organism>
<dbReference type="InterPro" id="IPR036508">
    <property type="entry name" value="Chitin-bd_dom_sf"/>
</dbReference>
<dbReference type="OrthoDB" id="7426044at2759"/>
<dbReference type="Proteomes" id="UP000000305">
    <property type="component" value="Unassembled WGS sequence"/>
</dbReference>